<keyword evidence="1" id="KW-1185">Reference proteome</keyword>
<name>A0A914Q368_9BILA</name>
<proteinExistence type="predicted"/>
<evidence type="ECO:0000313" key="2">
    <source>
        <dbReference type="WBParaSite" id="PDA_v2.g216.t1"/>
    </source>
</evidence>
<dbReference type="Proteomes" id="UP000887578">
    <property type="component" value="Unplaced"/>
</dbReference>
<reference evidence="2" key="1">
    <citation type="submission" date="2022-11" db="UniProtKB">
        <authorList>
            <consortium name="WormBaseParasite"/>
        </authorList>
    </citation>
    <scope>IDENTIFICATION</scope>
</reference>
<evidence type="ECO:0000313" key="1">
    <source>
        <dbReference type="Proteomes" id="UP000887578"/>
    </source>
</evidence>
<organism evidence="1 2">
    <name type="scientific">Panagrolaimus davidi</name>
    <dbReference type="NCBI Taxonomy" id="227884"/>
    <lineage>
        <taxon>Eukaryota</taxon>
        <taxon>Metazoa</taxon>
        <taxon>Ecdysozoa</taxon>
        <taxon>Nematoda</taxon>
        <taxon>Chromadorea</taxon>
        <taxon>Rhabditida</taxon>
        <taxon>Tylenchina</taxon>
        <taxon>Panagrolaimomorpha</taxon>
        <taxon>Panagrolaimoidea</taxon>
        <taxon>Panagrolaimidae</taxon>
        <taxon>Panagrolaimus</taxon>
    </lineage>
</organism>
<protein>
    <submittedName>
        <fullName evidence="2">Uncharacterized protein</fullName>
    </submittedName>
</protein>
<accession>A0A914Q368</accession>
<dbReference type="WBParaSite" id="PDA_v2.g216.t1">
    <property type="protein sequence ID" value="PDA_v2.g216.t1"/>
    <property type="gene ID" value="PDA_v2.g216"/>
</dbReference>
<dbReference type="AlphaFoldDB" id="A0A914Q368"/>
<sequence>MDSQIATSNSSNSSTEMTRNSVSMVFPNRAYFYSSCQLQNFSTPDTIIFYVSKNPSTSKFYQKMIQSCKYFFIKNPIIIVPELWFYQRTGWYTEGSRPSEDFPNGRLVYLNELTSKIWITDSLDVWGNTPIWPVVTSFMPKIYQCDATSIFINEQMFSFNDLMHIASKCEVLCLLSVVIMNNDEIVLETEEDQIYFETAVSLEAIFKALPNVKEFTYKLPENSLNIITTKTAKELLKIPHFLSLDKFQISQIPEIFDIKSFFGYIKENKKTNIQLEFPYQISDAYNIQLQAIVDEILEMELNFYNDYKVPWISFSGMTRSSYNTMCTLYRQN</sequence>